<keyword evidence="2" id="KW-1133">Transmembrane helix</keyword>
<dbReference type="VEuPathDB" id="FungiDB:yc1106_04053"/>
<protein>
    <submittedName>
        <fullName evidence="3">Uncharacterized protein</fullName>
    </submittedName>
</protein>
<feature type="transmembrane region" description="Helical" evidence="2">
    <location>
        <begin position="40"/>
        <end position="57"/>
    </location>
</feature>
<feature type="region of interest" description="Disordered" evidence="1">
    <location>
        <begin position="1"/>
        <end position="31"/>
    </location>
</feature>
<organism evidence="3 4">
    <name type="scientific">Curvularia clavata</name>
    <dbReference type="NCBI Taxonomy" id="95742"/>
    <lineage>
        <taxon>Eukaryota</taxon>
        <taxon>Fungi</taxon>
        <taxon>Dikarya</taxon>
        <taxon>Ascomycota</taxon>
        <taxon>Pezizomycotina</taxon>
        <taxon>Dothideomycetes</taxon>
        <taxon>Pleosporomycetidae</taxon>
        <taxon>Pleosporales</taxon>
        <taxon>Pleosporineae</taxon>
        <taxon>Pleosporaceae</taxon>
        <taxon>Curvularia</taxon>
    </lineage>
</organism>
<evidence type="ECO:0000313" key="4">
    <source>
        <dbReference type="Proteomes" id="UP001056012"/>
    </source>
</evidence>
<dbReference type="Proteomes" id="UP001056012">
    <property type="component" value="Chromosome 3"/>
</dbReference>
<evidence type="ECO:0000256" key="2">
    <source>
        <dbReference type="SAM" id="Phobius"/>
    </source>
</evidence>
<keyword evidence="2" id="KW-0812">Transmembrane</keyword>
<reference evidence="3" key="1">
    <citation type="submission" date="2021-12" db="EMBL/GenBank/DDBJ databases">
        <title>Curvularia clavata genome.</title>
        <authorList>
            <person name="Cao Y."/>
        </authorList>
    </citation>
    <scope>NUCLEOTIDE SEQUENCE</scope>
    <source>
        <strain evidence="3">Yc1106</strain>
    </source>
</reference>
<evidence type="ECO:0000256" key="1">
    <source>
        <dbReference type="SAM" id="MobiDB-lite"/>
    </source>
</evidence>
<sequence length="143" mass="15814">MGGRLSVPKAADGISEAPKPTSANGPRLSRNRGIINGRTVMAPLAAFTMAGLLFVYARTSIRAAKLNAQKHREADGGQISWHRESLRRHGQIERLDDDRGTFGEALLGDIRRKKQQKVEENQKVSAERSENDAELRKIIGKKD</sequence>
<feature type="compositionally biased region" description="Basic and acidic residues" evidence="1">
    <location>
        <begin position="116"/>
        <end position="143"/>
    </location>
</feature>
<dbReference type="EMBL" id="CP089276">
    <property type="protein sequence ID" value="USP76779.1"/>
    <property type="molecule type" value="Genomic_DNA"/>
</dbReference>
<accession>A0A9Q9DSI0</accession>
<evidence type="ECO:0000313" key="3">
    <source>
        <dbReference type="EMBL" id="USP76779.1"/>
    </source>
</evidence>
<dbReference type="OrthoDB" id="5304367at2759"/>
<keyword evidence="2" id="KW-0472">Membrane</keyword>
<feature type="region of interest" description="Disordered" evidence="1">
    <location>
        <begin position="113"/>
        <end position="143"/>
    </location>
</feature>
<name>A0A9Q9DSI0_CURCL</name>
<dbReference type="AlphaFoldDB" id="A0A9Q9DSI0"/>
<gene>
    <name evidence="3" type="ORF">yc1106_04053</name>
</gene>
<proteinExistence type="predicted"/>
<keyword evidence="4" id="KW-1185">Reference proteome</keyword>